<evidence type="ECO:0000313" key="5">
    <source>
        <dbReference type="EMBL" id="MYZ48038.1"/>
    </source>
</evidence>
<dbReference type="Gene3D" id="3.20.20.480">
    <property type="entry name" value="Trimethylamine methyltransferase-like"/>
    <property type="match status" value="1"/>
</dbReference>
<dbReference type="Proteomes" id="UP000773614">
    <property type="component" value="Unassembled WGS sequence"/>
</dbReference>
<dbReference type="Pfam" id="PF06253">
    <property type="entry name" value="MTTB"/>
    <property type="match status" value="1"/>
</dbReference>
<keyword evidence="3 4" id="KW-0808">Transferase</keyword>
<dbReference type="RefSeq" id="WP_161140386.1">
    <property type="nucleotide sequence ID" value="NZ_SPKJ01000027.1"/>
</dbReference>
<protein>
    <recommendedName>
        <fullName evidence="4">Methyltransferase</fullName>
        <ecNumber evidence="4">2.1.1.-</ecNumber>
    </recommendedName>
</protein>
<reference evidence="5" key="1">
    <citation type="submission" date="2019-03" db="EMBL/GenBank/DDBJ databases">
        <title>Afifella sp. nov., isolated from activated sludge.</title>
        <authorList>
            <person name="Li Q."/>
            <person name="Liu Y."/>
        </authorList>
    </citation>
    <scope>NUCLEOTIDE SEQUENCE</scope>
    <source>
        <strain evidence="5">L72</strain>
    </source>
</reference>
<dbReference type="AlphaFoldDB" id="A0A964T3Z5"/>
<comment type="caution">
    <text evidence="5">The sequence shown here is derived from an EMBL/GenBank/DDBJ whole genome shotgun (WGS) entry which is preliminary data.</text>
</comment>
<keyword evidence="6" id="KW-1185">Reference proteome</keyword>
<evidence type="ECO:0000256" key="4">
    <source>
        <dbReference type="PIRNR" id="PIRNR037567"/>
    </source>
</evidence>
<name>A0A964T3Z5_9HYPH</name>
<accession>A0A964T3Z5</accession>
<evidence type="ECO:0000256" key="3">
    <source>
        <dbReference type="ARBA" id="ARBA00022679"/>
    </source>
</evidence>
<dbReference type="InterPro" id="IPR010426">
    <property type="entry name" value="MTTB_MeTrfase"/>
</dbReference>
<dbReference type="GO" id="GO:0008168">
    <property type="term" value="F:methyltransferase activity"/>
    <property type="evidence" value="ECO:0007669"/>
    <property type="project" value="UniProtKB-KW"/>
</dbReference>
<dbReference type="OrthoDB" id="5713681at2"/>
<dbReference type="GO" id="GO:0032259">
    <property type="term" value="P:methylation"/>
    <property type="evidence" value="ECO:0007669"/>
    <property type="project" value="UniProtKB-KW"/>
</dbReference>
<comment type="similarity">
    <text evidence="1 4">Belongs to the trimethylamine methyltransferase family.</text>
</comment>
<evidence type="ECO:0000313" key="6">
    <source>
        <dbReference type="Proteomes" id="UP000773614"/>
    </source>
</evidence>
<organism evidence="5 6">
    <name type="scientific">Propylenella binzhouense</name>
    <dbReference type="NCBI Taxonomy" id="2555902"/>
    <lineage>
        <taxon>Bacteria</taxon>
        <taxon>Pseudomonadati</taxon>
        <taxon>Pseudomonadota</taxon>
        <taxon>Alphaproteobacteria</taxon>
        <taxon>Hyphomicrobiales</taxon>
        <taxon>Propylenellaceae</taxon>
        <taxon>Propylenella</taxon>
    </lineage>
</organism>
<dbReference type="GO" id="GO:0015948">
    <property type="term" value="P:methanogenesis"/>
    <property type="evidence" value="ECO:0007669"/>
    <property type="project" value="UniProtKB-UniRule"/>
</dbReference>
<dbReference type="EC" id="2.1.1.-" evidence="4"/>
<dbReference type="EMBL" id="SPKJ01000027">
    <property type="protein sequence ID" value="MYZ48038.1"/>
    <property type="molecule type" value="Genomic_DNA"/>
</dbReference>
<evidence type="ECO:0000256" key="1">
    <source>
        <dbReference type="ARBA" id="ARBA00007137"/>
    </source>
</evidence>
<evidence type="ECO:0000256" key="2">
    <source>
        <dbReference type="ARBA" id="ARBA00022603"/>
    </source>
</evidence>
<sequence length="513" mass="56413">MPGRRSGGRAGNARRLAGSAIRQLPWRIPQNRDRPTEPIDAEALHRIHDGAMRILEEIGILFLNEEALRVLAEAGCDVDRESARVRMDRGFVMEQVAKAPESFTITPRNPAREVAVGGDAMLFVNVSSPPNAMDLDRGRRPGDRAAFQDLLKLTQYFNCVHLAGGYPVEPTDIHPSVRHLDALYDKLTLTDKVVHAYSLGPERVEDAMEMVRIAGGLSHAEFEARPRMYTNINSSSPLKHDWPMLDGAMRLARRGQPVIVTPFTLAGAMAPVTLAGALAQQTAEALAAIALLQCIRPGVPVAYGSFTSNVDMKSGAPAFGTPEYMRATQISGQLARFYKLPLRASNANAANAPDAQAAWESAFSLWACVSAKANVVYHAAGWLEGGLIASYEKFVMDCEMLQQIMHYMEPVPCTDADVAIEAIAEVGPRGHFFGATHTQARYEAAFYAPFLSDWRNYESWSASGAQQTPERANRIWKQILAEFEPPPLDPAVEEELRAFVERRKREGGAPTDF</sequence>
<dbReference type="InterPro" id="IPR038601">
    <property type="entry name" value="MttB-like_sf"/>
</dbReference>
<proteinExistence type="inferred from homology"/>
<keyword evidence="2 5" id="KW-0489">Methyltransferase</keyword>
<dbReference type="PIRSF" id="PIRSF037567">
    <property type="entry name" value="MTTB_MeTrfase"/>
    <property type="match status" value="1"/>
</dbReference>
<gene>
    <name evidence="5" type="ORF">E4O86_09975</name>
</gene>